<dbReference type="PROSITE" id="PS51473">
    <property type="entry name" value="GNK2"/>
    <property type="match status" value="1"/>
</dbReference>
<evidence type="ECO:0000259" key="4">
    <source>
        <dbReference type="PROSITE" id="PS51473"/>
    </source>
</evidence>
<name>A0AAV2E1H9_9ROSI</name>
<reference evidence="5 6" key="1">
    <citation type="submission" date="2024-04" db="EMBL/GenBank/DDBJ databases">
        <authorList>
            <person name="Fracassetti M."/>
        </authorList>
    </citation>
    <scope>NUCLEOTIDE SEQUENCE [LARGE SCALE GENOMIC DNA]</scope>
</reference>
<organism evidence="5 6">
    <name type="scientific">Linum trigynum</name>
    <dbReference type="NCBI Taxonomy" id="586398"/>
    <lineage>
        <taxon>Eukaryota</taxon>
        <taxon>Viridiplantae</taxon>
        <taxon>Streptophyta</taxon>
        <taxon>Embryophyta</taxon>
        <taxon>Tracheophyta</taxon>
        <taxon>Spermatophyta</taxon>
        <taxon>Magnoliopsida</taxon>
        <taxon>eudicotyledons</taxon>
        <taxon>Gunneridae</taxon>
        <taxon>Pentapetalae</taxon>
        <taxon>rosids</taxon>
        <taxon>fabids</taxon>
        <taxon>Malpighiales</taxon>
        <taxon>Linaceae</taxon>
        <taxon>Linum</taxon>
    </lineage>
</organism>
<sequence>MAGYSTMAAVVMIMVVLLLLPLLHTAMFNNMIVSVAGDLNPMCGSDELVYCSQAGDFADGLTQRAVMVEIIMLPFCYNYSHGVDGYVYQYSDCVVKYKHDADKNDLYCYNCLAKLAQQIQDICYNKVGARYGTEECCMRYETYPFCES</sequence>
<keyword evidence="6" id="KW-1185">Reference proteome</keyword>
<keyword evidence="2" id="KW-0677">Repeat</keyword>
<dbReference type="AlphaFoldDB" id="A0AAV2E1H9"/>
<dbReference type="Gene3D" id="3.30.430.20">
    <property type="entry name" value="Gnk2 domain, C-X8-C-X2-C motif"/>
    <property type="match status" value="1"/>
</dbReference>
<feature type="chain" id="PRO_5043696357" description="Gnk2-homologous domain-containing protein" evidence="3">
    <location>
        <begin position="29"/>
        <end position="148"/>
    </location>
</feature>
<evidence type="ECO:0000313" key="6">
    <source>
        <dbReference type="Proteomes" id="UP001497516"/>
    </source>
</evidence>
<evidence type="ECO:0000256" key="1">
    <source>
        <dbReference type="ARBA" id="ARBA00022729"/>
    </source>
</evidence>
<evidence type="ECO:0000256" key="2">
    <source>
        <dbReference type="ARBA" id="ARBA00022737"/>
    </source>
</evidence>
<evidence type="ECO:0000256" key="3">
    <source>
        <dbReference type="SAM" id="SignalP"/>
    </source>
</evidence>
<dbReference type="InterPro" id="IPR038408">
    <property type="entry name" value="GNK2_sf"/>
</dbReference>
<protein>
    <recommendedName>
        <fullName evidence="4">Gnk2-homologous domain-containing protein</fullName>
    </recommendedName>
</protein>
<dbReference type="InterPro" id="IPR002902">
    <property type="entry name" value="GNK2"/>
</dbReference>
<proteinExistence type="predicted"/>
<feature type="domain" description="Gnk2-homologous" evidence="4">
    <location>
        <begin position="32"/>
        <end position="145"/>
    </location>
</feature>
<gene>
    <name evidence="5" type="ORF">LTRI10_LOCUS21260</name>
</gene>
<keyword evidence="1 3" id="KW-0732">Signal</keyword>
<dbReference type="Proteomes" id="UP001497516">
    <property type="component" value="Chromosome 4"/>
</dbReference>
<dbReference type="EMBL" id="OZ034817">
    <property type="protein sequence ID" value="CAL1379761.1"/>
    <property type="molecule type" value="Genomic_DNA"/>
</dbReference>
<feature type="signal peptide" evidence="3">
    <location>
        <begin position="1"/>
        <end position="28"/>
    </location>
</feature>
<accession>A0AAV2E1H9</accession>
<evidence type="ECO:0000313" key="5">
    <source>
        <dbReference type="EMBL" id="CAL1379761.1"/>
    </source>
</evidence>